<dbReference type="RefSeq" id="WP_406785799.1">
    <property type="nucleotide sequence ID" value="NZ_JBJIAA010000001.1"/>
</dbReference>
<accession>A0ABW8TBV7</accession>
<dbReference type="Proteomes" id="UP001623592">
    <property type="component" value="Unassembled WGS sequence"/>
</dbReference>
<evidence type="ECO:0000313" key="8">
    <source>
        <dbReference type="Proteomes" id="UP001623592"/>
    </source>
</evidence>
<keyword evidence="2" id="KW-1003">Cell membrane</keyword>
<keyword evidence="4 6" id="KW-1133">Transmembrane helix</keyword>
<feature type="transmembrane region" description="Helical" evidence="6">
    <location>
        <begin position="83"/>
        <end position="105"/>
    </location>
</feature>
<dbReference type="CDD" id="cd13128">
    <property type="entry name" value="MATE_Wzx_like"/>
    <property type="match status" value="1"/>
</dbReference>
<feature type="transmembrane region" description="Helical" evidence="6">
    <location>
        <begin position="441"/>
        <end position="458"/>
    </location>
</feature>
<proteinExistence type="predicted"/>
<organism evidence="7 8">
    <name type="scientific">Clostridium neuense</name>
    <dbReference type="NCBI Taxonomy" id="1728934"/>
    <lineage>
        <taxon>Bacteria</taxon>
        <taxon>Bacillati</taxon>
        <taxon>Bacillota</taxon>
        <taxon>Clostridia</taxon>
        <taxon>Eubacteriales</taxon>
        <taxon>Clostridiaceae</taxon>
        <taxon>Clostridium</taxon>
    </lineage>
</organism>
<reference evidence="7 8" key="1">
    <citation type="submission" date="2024-11" db="EMBL/GenBank/DDBJ databases">
        <authorList>
            <person name="Heng Y.C."/>
            <person name="Lim A.C.H."/>
            <person name="Lee J.K.Y."/>
            <person name="Kittelmann S."/>
        </authorList>
    </citation>
    <scope>NUCLEOTIDE SEQUENCE [LARGE SCALE GENOMIC DNA]</scope>
    <source>
        <strain evidence="7 8">WILCCON 0114</strain>
    </source>
</reference>
<feature type="transmembrane region" description="Helical" evidence="6">
    <location>
        <begin position="288"/>
        <end position="308"/>
    </location>
</feature>
<evidence type="ECO:0000256" key="3">
    <source>
        <dbReference type="ARBA" id="ARBA00022692"/>
    </source>
</evidence>
<name>A0ABW8TBV7_9CLOT</name>
<evidence type="ECO:0000256" key="1">
    <source>
        <dbReference type="ARBA" id="ARBA00004651"/>
    </source>
</evidence>
<keyword evidence="3 6" id="KW-0812">Transmembrane</keyword>
<feature type="transmembrane region" description="Helical" evidence="6">
    <location>
        <begin position="141"/>
        <end position="159"/>
    </location>
</feature>
<feature type="transmembrane region" description="Helical" evidence="6">
    <location>
        <begin position="353"/>
        <end position="372"/>
    </location>
</feature>
<evidence type="ECO:0000313" key="7">
    <source>
        <dbReference type="EMBL" id="MFL0249125.1"/>
    </source>
</evidence>
<evidence type="ECO:0000256" key="2">
    <source>
        <dbReference type="ARBA" id="ARBA00022475"/>
    </source>
</evidence>
<sequence length="479" mass="54321">MSIAKNYIYNVVYQLLILILPLITVPYVSRILGSNGVGINAYTNSIVQYFVLAGTIGISLYGNRTIAYVRDKKDELSKTFWGIFILKLITTALAYIAFLVFIFIIKSKYTSIYFIQSLAILSATLDISWFFMGIEDFKKTVTRNFIVKMIGVVCIFIFVKNKSDLNKYVLILCISDLIGQGIMWMYMKSYINKIQLTFNDINKHFIPAVQLFIPQIAIQIYVVLDKTMVGMFSTPSEVGFYDNSQKIVKMTLAVVTSMGTVMLPRVTNTFAKGDLKKVKEYLVKSFEFSSYLAIPMMFGMIGIANEFVPWFFGNDFLKCSSLIIIISPIIVAIAWSNVLGMQIMLPVGKVKEFTISVTVGAVVNFIINLFLIKKYASLGASVASVIAEFAVTLVQFYLMREYIAIKSMFNNIWKYFLASGIMLLFLRIIGNYMKTSIKTTVVQVVVGMLTYFVLLVMLKSNVNNYIINIVKRKFLKKTI</sequence>
<dbReference type="EMBL" id="JBJIAA010000001">
    <property type="protein sequence ID" value="MFL0249125.1"/>
    <property type="molecule type" value="Genomic_DNA"/>
</dbReference>
<feature type="transmembrane region" description="Helical" evidence="6">
    <location>
        <begin position="165"/>
        <end position="184"/>
    </location>
</feature>
<dbReference type="PANTHER" id="PTHR30250">
    <property type="entry name" value="PST FAMILY PREDICTED COLANIC ACID TRANSPORTER"/>
    <property type="match status" value="1"/>
</dbReference>
<protein>
    <submittedName>
        <fullName evidence="7">Flippase</fullName>
    </submittedName>
</protein>
<feature type="transmembrane region" description="Helical" evidence="6">
    <location>
        <begin position="320"/>
        <end position="341"/>
    </location>
</feature>
<gene>
    <name evidence="7" type="ORF">ACJDT4_01725</name>
</gene>
<evidence type="ECO:0000256" key="4">
    <source>
        <dbReference type="ARBA" id="ARBA00022989"/>
    </source>
</evidence>
<dbReference type="InterPro" id="IPR050833">
    <property type="entry name" value="Poly_Biosynth_Transport"/>
</dbReference>
<keyword evidence="8" id="KW-1185">Reference proteome</keyword>
<dbReference type="PANTHER" id="PTHR30250:SF11">
    <property type="entry name" value="O-ANTIGEN TRANSPORTER-RELATED"/>
    <property type="match status" value="1"/>
</dbReference>
<keyword evidence="5 6" id="KW-0472">Membrane</keyword>
<feature type="transmembrane region" description="Helical" evidence="6">
    <location>
        <begin position="205"/>
        <end position="224"/>
    </location>
</feature>
<comment type="caution">
    <text evidence="7">The sequence shown here is derived from an EMBL/GenBank/DDBJ whole genome shotgun (WGS) entry which is preliminary data.</text>
</comment>
<feature type="transmembrane region" description="Helical" evidence="6">
    <location>
        <begin position="247"/>
        <end position="267"/>
    </location>
</feature>
<feature type="transmembrane region" description="Helical" evidence="6">
    <location>
        <begin position="7"/>
        <end position="29"/>
    </location>
</feature>
<feature type="transmembrane region" description="Helical" evidence="6">
    <location>
        <begin position="41"/>
        <end position="62"/>
    </location>
</feature>
<feature type="transmembrane region" description="Helical" evidence="6">
    <location>
        <begin position="111"/>
        <end position="134"/>
    </location>
</feature>
<feature type="transmembrane region" description="Helical" evidence="6">
    <location>
        <begin position="378"/>
        <end position="399"/>
    </location>
</feature>
<comment type="subcellular location">
    <subcellularLocation>
        <location evidence="1">Cell membrane</location>
        <topology evidence="1">Multi-pass membrane protein</topology>
    </subcellularLocation>
</comment>
<dbReference type="InterPro" id="IPR002797">
    <property type="entry name" value="Polysacc_synth"/>
</dbReference>
<dbReference type="Pfam" id="PF01943">
    <property type="entry name" value="Polysacc_synt"/>
    <property type="match status" value="1"/>
</dbReference>
<evidence type="ECO:0000256" key="5">
    <source>
        <dbReference type="ARBA" id="ARBA00023136"/>
    </source>
</evidence>
<evidence type="ECO:0000256" key="6">
    <source>
        <dbReference type="SAM" id="Phobius"/>
    </source>
</evidence>
<feature type="transmembrane region" description="Helical" evidence="6">
    <location>
        <begin position="411"/>
        <end position="429"/>
    </location>
</feature>